<evidence type="ECO:0000313" key="3">
    <source>
        <dbReference type="Proteomes" id="UP001358614"/>
    </source>
</evidence>
<evidence type="ECO:0000313" key="2">
    <source>
        <dbReference type="EMBL" id="WWD06149.1"/>
    </source>
</evidence>
<evidence type="ECO:0000256" key="1">
    <source>
        <dbReference type="SAM" id="MobiDB-lite"/>
    </source>
</evidence>
<organism evidence="2 3">
    <name type="scientific">Kwoniella europaea PYCC6329</name>
    <dbReference type="NCBI Taxonomy" id="1423913"/>
    <lineage>
        <taxon>Eukaryota</taxon>
        <taxon>Fungi</taxon>
        <taxon>Dikarya</taxon>
        <taxon>Basidiomycota</taxon>
        <taxon>Agaricomycotina</taxon>
        <taxon>Tremellomycetes</taxon>
        <taxon>Tremellales</taxon>
        <taxon>Cryptococcaceae</taxon>
        <taxon>Kwoniella</taxon>
    </lineage>
</organism>
<dbReference type="EMBL" id="CP144089">
    <property type="protein sequence ID" value="WWD06149.1"/>
    <property type="molecule type" value="Genomic_DNA"/>
</dbReference>
<name>A0AAX4KJD0_9TREE</name>
<dbReference type="KEGG" id="ker:91103036"/>
<dbReference type="Proteomes" id="UP001358614">
    <property type="component" value="Chromosome 1"/>
</dbReference>
<sequence>MITTPKKAATIASSKLKENQNQHCPKSKQMQYHQEQEPLLPHYVLNPAPFYHPALQRRPYPHAPALPLHDLGSGPQPLFGWPSVIPRPHSYGQPKYWRYQKPDYRRFCYSVGKAEVSFAALPGGPLYGYPTHMRENPVSRW</sequence>
<reference evidence="2 3" key="1">
    <citation type="submission" date="2024-01" db="EMBL/GenBank/DDBJ databases">
        <title>Comparative genomics of Cryptococcus and Kwoniella reveals pathogenesis evolution and contrasting modes of karyotype evolution via chromosome fusion or intercentromeric recombination.</title>
        <authorList>
            <person name="Coelho M.A."/>
            <person name="David-Palma M."/>
            <person name="Shea T."/>
            <person name="Bowers K."/>
            <person name="McGinley-Smith S."/>
            <person name="Mohammad A.W."/>
            <person name="Gnirke A."/>
            <person name="Yurkov A.M."/>
            <person name="Nowrousian M."/>
            <person name="Sun S."/>
            <person name="Cuomo C.A."/>
            <person name="Heitman J."/>
        </authorList>
    </citation>
    <scope>NUCLEOTIDE SEQUENCE [LARGE SCALE GENOMIC DNA]</scope>
    <source>
        <strain evidence="2 3">PYCC6329</strain>
    </source>
</reference>
<dbReference type="GeneID" id="91103036"/>
<gene>
    <name evidence="2" type="ORF">V865_004234</name>
</gene>
<dbReference type="AlphaFoldDB" id="A0AAX4KJD0"/>
<dbReference type="RefSeq" id="XP_066084116.1">
    <property type="nucleotide sequence ID" value="XM_066228019.1"/>
</dbReference>
<feature type="region of interest" description="Disordered" evidence="1">
    <location>
        <begin position="1"/>
        <end position="24"/>
    </location>
</feature>
<accession>A0AAX4KJD0</accession>
<proteinExistence type="predicted"/>
<protein>
    <submittedName>
        <fullName evidence="2">Uncharacterized protein</fullName>
    </submittedName>
</protein>
<keyword evidence="3" id="KW-1185">Reference proteome</keyword>